<comment type="caution">
    <text evidence="1">The sequence shown here is derived from an EMBL/GenBank/DDBJ whole genome shotgun (WGS) entry which is preliminary data.</text>
</comment>
<dbReference type="GO" id="GO:0005829">
    <property type="term" value="C:cytosol"/>
    <property type="evidence" value="ECO:0007669"/>
    <property type="project" value="TreeGrafter"/>
</dbReference>
<dbReference type="PANTHER" id="PTHR30621:SF0">
    <property type="entry name" value="BIFUNCTIONAL GLUTAMINE SYNTHETASE ADENYLYLTRANSFERASE_ADENYLYL-REMOVING ENZYME"/>
    <property type="match status" value="1"/>
</dbReference>
<proteinExistence type="predicted"/>
<sequence>DDTLKAFEDIRHQILCRQRDKASLRQEVVDMREKMRSNLGTPAARQNDVFHIKHDNGGIVDVEFMVQYLMLA</sequence>
<dbReference type="SUPFAM" id="SSF81593">
    <property type="entry name" value="Nucleotidyltransferase substrate binding subunit/domain"/>
    <property type="match status" value="1"/>
</dbReference>
<accession>A0A3B8WGU6</accession>
<feature type="non-terminal residue" evidence="1">
    <location>
        <position position="1"/>
    </location>
</feature>
<evidence type="ECO:0000313" key="2">
    <source>
        <dbReference type="Proteomes" id="UP000261325"/>
    </source>
</evidence>
<dbReference type="PANTHER" id="PTHR30621">
    <property type="entry name" value="GLUTAMINE SYNTHETASE ADENYLYLTRANSFERASE"/>
    <property type="match status" value="1"/>
</dbReference>
<dbReference type="EMBL" id="DLYI01000211">
    <property type="protein sequence ID" value="HAC29297.1"/>
    <property type="molecule type" value="Genomic_DNA"/>
</dbReference>
<dbReference type="Proteomes" id="UP000261325">
    <property type="component" value="Unassembled WGS sequence"/>
</dbReference>
<organism evidence="1 2">
    <name type="scientific">Marinobacter nauticus</name>
    <name type="common">Marinobacter hydrocarbonoclasticus</name>
    <name type="synonym">Marinobacter aquaeolei</name>
    <dbReference type="NCBI Taxonomy" id="2743"/>
    <lineage>
        <taxon>Bacteria</taxon>
        <taxon>Pseudomonadati</taxon>
        <taxon>Pseudomonadota</taxon>
        <taxon>Gammaproteobacteria</taxon>
        <taxon>Pseudomonadales</taxon>
        <taxon>Marinobacteraceae</taxon>
        <taxon>Marinobacter</taxon>
    </lineage>
</organism>
<protein>
    <submittedName>
        <fullName evidence="1">Uncharacterized protein</fullName>
    </submittedName>
</protein>
<dbReference type="GO" id="GO:0008882">
    <property type="term" value="F:[glutamate-ammonia-ligase] adenylyltransferase activity"/>
    <property type="evidence" value="ECO:0007669"/>
    <property type="project" value="InterPro"/>
</dbReference>
<gene>
    <name evidence="1" type="ORF">DCF82_16035</name>
</gene>
<dbReference type="InterPro" id="IPR023057">
    <property type="entry name" value="GlnE"/>
</dbReference>
<dbReference type="Gene3D" id="1.20.120.330">
    <property type="entry name" value="Nucleotidyltransferases domain 2"/>
    <property type="match status" value="1"/>
</dbReference>
<reference evidence="1 2" key="1">
    <citation type="journal article" date="2018" name="Nat. Biotechnol.">
        <title>A standardized bacterial taxonomy based on genome phylogeny substantially revises the tree of life.</title>
        <authorList>
            <person name="Parks D.H."/>
            <person name="Chuvochina M."/>
            <person name="Waite D.W."/>
            <person name="Rinke C."/>
            <person name="Skarshewski A."/>
            <person name="Chaumeil P.A."/>
            <person name="Hugenholtz P."/>
        </authorList>
    </citation>
    <scope>NUCLEOTIDE SEQUENCE [LARGE SCALE GENOMIC DNA]</scope>
    <source>
        <strain evidence="1">UBA9049</strain>
    </source>
</reference>
<dbReference type="GO" id="GO:0000820">
    <property type="term" value="P:regulation of glutamine family amino acid metabolic process"/>
    <property type="evidence" value="ECO:0007669"/>
    <property type="project" value="TreeGrafter"/>
</dbReference>
<dbReference type="AlphaFoldDB" id="A0A3B8WGU6"/>
<evidence type="ECO:0000313" key="1">
    <source>
        <dbReference type="EMBL" id="HAC29297.1"/>
    </source>
</evidence>
<name>A0A3B8WGU6_MARNT</name>
<feature type="non-terminal residue" evidence="1">
    <location>
        <position position="72"/>
    </location>
</feature>